<sequence>MIETMNFSRTFSDLYTSPLHSFFFSAIYLVWGLWSFGLSYVSFSPFLTGTTLGWCFFPVLFMVKFAAGLLPVTFLPDLPFPCSEPLPVFKDDGADAKFLSNSHAGWLPPAMAVQVRPLDHTGDTCCIDLCSGMR</sequence>
<reference evidence="2 3" key="1">
    <citation type="submission" date="2023-09" db="EMBL/GenBank/DDBJ databases">
        <title>Multi-omics analysis of a traditional fermented food reveals byproduct-associated fungal strains for waste-to-food upcycling.</title>
        <authorList>
            <consortium name="Lawrence Berkeley National Laboratory"/>
            <person name="Rekdal V.M."/>
            <person name="Villalobos-Escobedo J.M."/>
            <person name="Rodriguez-Valeron N."/>
            <person name="Garcia M.O."/>
            <person name="Vasquez D.P."/>
            <person name="Damayanti I."/>
            <person name="Sorensen P.M."/>
            <person name="Baidoo E.E."/>
            <person name="De Carvalho A.C."/>
            <person name="Riley R."/>
            <person name="Lipzen A."/>
            <person name="He G."/>
            <person name="Yan M."/>
            <person name="Haridas S."/>
            <person name="Daum C."/>
            <person name="Yoshinaga Y."/>
            <person name="Ng V."/>
            <person name="Grigoriev I.V."/>
            <person name="Munk R."/>
            <person name="Nuraida L."/>
            <person name="Wijaya C.H."/>
            <person name="Morales P.-C."/>
            <person name="Keasling J.D."/>
        </authorList>
    </citation>
    <scope>NUCLEOTIDE SEQUENCE [LARGE SCALE GENOMIC DNA]</scope>
    <source>
        <strain evidence="2 3">FGSC 2613</strain>
    </source>
</reference>
<dbReference type="Proteomes" id="UP001451303">
    <property type="component" value="Unassembled WGS sequence"/>
</dbReference>
<keyword evidence="1" id="KW-0472">Membrane</keyword>
<evidence type="ECO:0000313" key="2">
    <source>
        <dbReference type="EMBL" id="KAL0474680.1"/>
    </source>
</evidence>
<feature type="transmembrane region" description="Helical" evidence="1">
    <location>
        <begin position="53"/>
        <end position="75"/>
    </location>
</feature>
<keyword evidence="1" id="KW-1133">Transmembrane helix</keyword>
<organism evidence="2 3">
    <name type="scientific">Neurospora intermedia</name>
    <dbReference type="NCBI Taxonomy" id="5142"/>
    <lineage>
        <taxon>Eukaryota</taxon>
        <taxon>Fungi</taxon>
        <taxon>Dikarya</taxon>
        <taxon>Ascomycota</taxon>
        <taxon>Pezizomycotina</taxon>
        <taxon>Sordariomycetes</taxon>
        <taxon>Sordariomycetidae</taxon>
        <taxon>Sordariales</taxon>
        <taxon>Sordariaceae</taxon>
        <taxon>Neurospora</taxon>
    </lineage>
</organism>
<dbReference type="EMBL" id="JAVLET010000001">
    <property type="protein sequence ID" value="KAL0474680.1"/>
    <property type="molecule type" value="Genomic_DNA"/>
</dbReference>
<gene>
    <name evidence="2" type="ORF">QR685DRAFT_18434</name>
</gene>
<keyword evidence="3" id="KW-1185">Reference proteome</keyword>
<comment type="caution">
    <text evidence="2">The sequence shown here is derived from an EMBL/GenBank/DDBJ whole genome shotgun (WGS) entry which is preliminary data.</text>
</comment>
<name>A0ABR3DPU2_NEUIN</name>
<keyword evidence="1" id="KW-0812">Transmembrane</keyword>
<accession>A0ABR3DPU2</accession>
<proteinExistence type="predicted"/>
<evidence type="ECO:0000313" key="3">
    <source>
        <dbReference type="Proteomes" id="UP001451303"/>
    </source>
</evidence>
<feature type="transmembrane region" description="Helical" evidence="1">
    <location>
        <begin position="20"/>
        <end position="41"/>
    </location>
</feature>
<evidence type="ECO:0000256" key="1">
    <source>
        <dbReference type="SAM" id="Phobius"/>
    </source>
</evidence>
<protein>
    <submittedName>
        <fullName evidence="2">Uncharacterized protein</fullName>
    </submittedName>
</protein>